<dbReference type="Proteomes" id="UP001341840">
    <property type="component" value="Unassembled WGS sequence"/>
</dbReference>
<feature type="region of interest" description="Disordered" evidence="1">
    <location>
        <begin position="1"/>
        <end position="52"/>
    </location>
</feature>
<name>A0ABU6Y8R6_9FABA</name>
<organism evidence="2 3">
    <name type="scientific">Stylosanthes scabra</name>
    <dbReference type="NCBI Taxonomy" id="79078"/>
    <lineage>
        <taxon>Eukaryota</taxon>
        <taxon>Viridiplantae</taxon>
        <taxon>Streptophyta</taxon>
        <taxon>Embryophyta</taxon>
        <taxon>Tracheophyta</taxon>
        <taxon>Spermatophyta</taxon>
        <taxon>Magnoliopsida</taxon>
        <taxon>eudicotyledons</taxon>
        <taxon>Gunneridae</taxon>
        <taxon>Pentapetalae</taxon>
        <taxon>rosids</taxon>
        <taxon>fabids</taxon>
        <taxon>Fabales</taxon>
        <taxon>Fabaceae</taxon>
        <taxon>Papilionoideae</taxon>
        <taxon>50 kb inversion clade</taxon>
        <taxon>dalbergioids sensu lato</taxon>
        <taxon>Dalbergieae</taxon>
        <taxon>Pterocarpus clade</taxon>
        <taxon>Stylosanthes</taxon>
    </lineage>
</organism>
<protein>
    <submittedName>
        <fullName evidence="2">Uncharacterized protein</fullName>
    </submittedName>
</protein>
<keyword evidence="3" id="KW-1185">Reference proteome</keyword>
<comment type="caution">
    <text evidence="2">The sequence shown here is derived from an EMBL/GenBank/DDBJ whole genome shotgun (WGS) entry which is preliminary data.</text>
</comment>
<accession>A0ABU6Y8R6</accession>
<sequence length="89" mass="9633">MRVDSLKTSSSVINPGGRTDQNSTIAAVNDQVKSATHTPEKLRESELEHEQPHRQWIPATMAAVLSIPATSRIPAVAKTEGTVLKLTCK</sequence>
<evidence type="ECO:0000313" key="3">
    <source>
        <dbReference type="Proteomes" id="UP001341840"/>
    </source>
</evidence>
<reference evidence="2 3" key="1">
    <citation type="journal article" date="2023" name="Plants (Basel)">
        <title>Bridging the Gap: Combining Genomics and Transcriptomics Approaches to Understand Stylosanthes scabra, an Orphan Legume from the Brazilian Caatinga.</title>
        <authorList>
            <person name="Ferreira-Neto J.R.C."/>
            <person name="da Silva M.D."/>
            <person name="Binneck E."/>
            <person name="de Melo N.F."/>
            <person name="da Silva R.H."/>
            <person name="de Melo A.L.T.M."/>
            <person name="Pandolfi V."/>
            <person name="Bustamante F.O."/>
            <person name="Brasileiro-Vidal A.C."/>
            <person name="Benko-Iseppon A.M."/>
        </authorList>
    </citation>
    <scope>NUCLEOTIDE SEQUENCE [LARGE SCALE GENOMIC DNA]</scope>
    <source>
        <tissue evidence="2">Leaves</tissue>
    </source>
</reference>
<gene>
    <name evidence="2" type="ORF">PIB30_025154</name>
</gene>
<evidence type="ECO:0000256" key="1">
    <source>
        <dbReference type="SAM" id="MobiDB-lite"/>
    </source>
</evidence>
<feature type="compositionally biased region" description="Basic and acidic residues" evidence="1">
    <location>
        <begin position="38"/>
        <end position="52"/>
    </location>
</feature>
<dbReference type="EMBL" id="JASCZI010241747">
    <property type="protein sequence ID" value="MED6206271.1"/>
    <property type="molecule type" value="Genomic_DNA"/>
</dbReference>
<proteinExistence type="predicted"/>
<feature type="compositionally biased region" description="Polar residues" evidence="1">
    <location>
        <begin position="1"/>
        <end position="37"/>
    </location>
</feature>
<evidence type="ECO:0000313" key="2">
    <source>
        <dbReference type="EMBL" id="MED6206271.1"/>
    </source>
</evidence>